<organism evidence="1 2">
    <name type="scientific">Nitrosospira multiformis</name>
    <dbReference type="NCBI Taxonomy" id="1231"/>
    <lineage>
        <taxon>Bacteria</taxon>
        <taxon>Pseudomonadati</taxon>
        <taxon>Pseudomonadota</taxon>
        <taxon>Betaproteobacteria</taxon>
        <taxon>Nitrosomonadales</taxon>
        <taxon>Nitrosomonadaceae</taxon>
        <taxon>Nitrosospira</taxon>
    </lineage>
</organism>
<proteinExistence type="predicted"/>
<reference evidence="1 2" key="1">
    <citation type="submission" date="2016-10" db="EMBL/GenBank/DDBJ databases">
        <authorList>
            <person name="de Groot N.N."/>
        </authorList>
    </citation>
    <scope>NUCLEOTIDE SEQUENCE [LARGE SCALE GENOMIC DNA]</scope>
    <source>
        <strain evidence="1 2">Nl18</strain>
    </source>
</reference>
<protein>
    <submittedName>
        <fullName evidence="1">Uncharacterized protein</fullName>
    </submittedName>
</protein>
<evidence type="ECO:0000313" key="2">
    <source>
        <dbReference type="Proteomes" id="UP000183898"/>
    </source>
</evidence>
<dbReference type="Proteomes" id="UP000183898">
    <property type="component" value="Unassembled WGS sequence"/>
</dbReference>
<gene>
    <name evidence="1" type="ORF">SAMN05216404_104103</name>
</gene>
<accession>A0A1H8G5H9</accession>
<dbReference type="AlphaFoldDB" id="A0A1H8G5H9"/>
<name>A0A1H8G5H9_9PROT</name>
<dbReference type="EMBL" id="FOCT01000004">
    <property type="protein sequence ID" value="SEN39276.1"/>
    <property type="molecule type" value="Genomic_DNA"/>
</dbReference>
<evidence type="ECO:0000313" key="1">
    <source>
        <dbReference type="EMBL" id="SEN39276.1"/>
    </source>
</evidence>
<sequence length="98" mass="11093">MDDFVEVPRGKRLLQLLEEKHQLPVTILKYTCCASCLKPFTALFQPSAELHVAPDGLRLPILHLCQLCQNCTAKHRRGGRRQRAVLAAVREFLAKEVS</sequence>